<comment type="caution">
    <text evidence="1">The sequence shown here is derived from an EMBL/GenBank/DDBJ whole genome shotgun (WGS) entry which is preliminary data.</text>
</comment>
<evidence type="ECO:0000313" key="2">
    <source>
        <dbReference type="Proteomes" id="UP000444316"/>
    </source>
</evidence>
<dbReference type="AlphaFoldDB" id="A0A845I5Z7"/>
<protein>
    <recommendedName>
        <fullName evidence="3">TnsA endonuclease N-terminal domain-containing protein</fullName>
    </recommendedName>
</protein>
<organism evidence="1 2">
    <name type="scientific">Duganella fentianensis</name>
    <dbReference type="NCBI Taxonomy" id="2692177"/>
    <lineage>
        <taxon>Bacteria</taxon>
        <taxon>Pseudomonadati</taxon>
        <taxon>Pseudomonadota</taxon>
        <taxon>Betaproteobacteria</taxon>
        <taxon>Burkholderiales</taxon>
        <taxon>Oxalobacteraceae</taxon>
        <taxon>Telluria group</taxon>
        <taxon>Duganella</taxon>
    </lineage>
</organism>
<gene>
    <name evidence="1" type="ORF">GTP23_21725</name>
</gene>
<keyword evidence="2" id="KW-1185">Reference proteome</keyword>
<name>A0A845I5Z7_9BURK</name>
<accession>A0A845I5Z7</accession>
<dbReference type="Proteomes" id="UP000444316">
    <property type="component" value="Unassembled WGS sequence"/>
</dbReference>
<evidence type="ECO:0000313" key="1">
    <source>
        <dbReference type="EMBL" id="MYN47661.1"/>
    </source>
</evidence>
<sequence length="206" mass="23321">MSKTARFQSAVPRARPAGSRIIEAYSLKLGRRLQCFGEAVFEQWIRLEVDPTIQTFCERPLDLNFADEVLQVDFWVRQGDRETLLVMDDACEARSTIIDGVEMAVRIVPPAELLASKMWTDNWQRMLVAITCSRKDIPPSLQQSILKFVAEPMQLSRIEQEFSTGDPTPVRAAIFCLLHAGKLQAPQLHAEELSFLTSIHPVRPLS</sequence>
<reference evidence="1" key="1">
    <citation type="submission" date="2019-12" db="EMBL/GenBank/DDBJ databases">
        <title>Novel species isolated from a subtropical stream in China.</title>
        <authorList>
            <person name="Lu H."/>
        </authorList>
    </citation>
    <scope>NUCLEOTIDE SEQUENCE [LARGE SCALE GENOMIC DNA]</scope>
    <source>
        <strain evidence="1">FT93W</strain>
    </source>
</reference>
<evidence type="ECO:0008006" key="3">
    <source>
        <dbReference type="Google" id="ProtNLM"/>
    </source>
</evidence>
<dbReference type="EMBL" id="WWCL01000008">
    <property type="protein sequence ID" value="MYN47661.1"/>
    <property type="molecule type" value="Genomic_DNA"/>
</dbReference>
<dbReference type="RefSeq" id="WP_155436731.1">
    <property type="nucleotide sequence ID" value="NZ_WWCL01000008.1"/>
</dbReference>
<proteinExistence type="predicted"/>